<dbReference type="OMA" id="PVNIAVQ"/>
<dbReference type="InterPro" id="IPR058921">
    <property type="entry name" value="PAP/OAS1-rel"/>
</dbReference>
<dbReference type="Pfam" id="PF22600">
    <property type="entry name" value="MTPAP-like_central"/>
    <property type="match status" value="1"/>
</dbReference>
<feature type="compositionally biased region" description="Low complexity" evidence="1">
    <location>
        <begin position="1316"/>
        <end position="1329"/>
    </location>
</feature>
<gene>
    <name evidence="4" type="primary">LOC110725159</name>
</gene>
<dbReference type="InterPro" id="IPR058920">
    <property type="entry name" value="PAP-OAS1-bd-rel"/>
</dbReference>
<feature type="region of interest" description="Disordered" evidence="1">
    <location>
        <begin position="1128"/>
        <end position="1194"/>
    </location>
</feature>
<dbReference type="InterPro" id="IPR043519">
    <property type="entry name" value="NT_sf"/>
</dbReference>
<feature type="domain" description="PAP/OAS1 substrate-binding-related" evidence="3">
    <location>
        <begin position="176"/>
        <end position="368"/>
    </location>
</feature>
<dbReference type="CDD" id="cd05402">
    <property type="entry name" value="NT_PAP_TUTase"/>
    <property type="match status" value="1"/>
</dbReference>
<proteinExistence type="predicted"/>
<dbReference type="InterPro" id="IPR054708">
    <property type="entry name" value="MTPAP-like_central"/>
</dbReference>
<evidence type="ECO:0008006" key="6">
    <source>
        <dbReference type="Google" id="ProtNLM"/>
    </source>
</evidence>
<dbReference type="SUPFAM" id="SSF81631">
    <property type="entry name" value="PAP/OAS1 substrate-binding domain"/>
    <property type="match status" value="1"/>
</dbReference>
<feature type="compositionally biased region" description="Polar residues" evidence="1">
    <location>
        <begin position="527"/>
        <end position="539"/>
    </location>
</feature>
<accession>A0A803M4V4</accession>
<dbReference type="OrthoDB" id="273917at2759"/>
<feature type="compositionally biased region" description="Basic and acidic residues" evidence="1">
    <location>
        <begin position="1158"/>
        <end position="1167"/>
    </location>
</feature>
<reference evidence="4" key="1">
    <citation type="journal article" date="2017" name="Nature">
        <title>The genome of Chenopodium quinoa.</title>
        <authorList>
            <person name="Jarvis D.E."/>
            <person name="Ho Y.S."/>
            <person name="Lightfoot D.J."/>
            <person name="Schmoeckel S.M."/>
            <person name="Li B."/>
            <person name="Borm T.J.A."/>
            <person name="Ohyanagi H."/>
            <person name="Mineta K."/>
            <person name="Michell C.T."/>
            <person name="Saber N."/>
            <person name="Kharbatia N.M."/>
            <person name="Rupper R.R."/>
            <person name="Sharp A.R."/>
            <person name="Dally N."/>
            <person name="Boughton B.A."/>
            <person name="Woo Y.H."/>
            <person name="Gao G."/>
            <person name="Schijlen E.G.W.M."/>
            <person name="Guo X."/>
            <person name="Momin A.A."/>
            <person name="Negrao S."/>
            <person name="Al-Babili S."/>
            <person name="Gehring C."/>
            <person name="Roessner U."/>
            <person name="Jung C."/>
            <person name="Murphy K."/>
            <person name="Arold S.T."/>
            <person name="Gojobori T."/>
            <person name="van der Linden C.G."/>
            <person name="van Loo E.N."/>
            <person name="Jellen E.N."/>
            <person name="Maughan P.J."/>
            <person name="Tester M."/>
        </authorList>
    </citation>
    <scope>NUCLEOTIDE SEQUENCE [LARGE SCALE GENOMIC DNA]</scope>
    <source>
        <strain evidence="4">cv. PI 614886</strain>
    </source>
</reference>
<dbReference type="GeneID" id="110725159"/>
<dbReference type="FunFam" id="3.30.460.10:FF:000046">
    <property type="entry name" value="PAP/OAS1 substrate-binding domain superfamily"/>
    <property type="match status" value="1"/>
</dbReference>
<dbReference type="SUPFAM" id="SSF81301">
    <property type="entry name" value="Nucleotidyltransferase"/>
    <property type="match status" value="1"/>
</dbReference>
<feature type="compositionally biased region" description="Low complexity" evidence="1">
    <location>
        <begin position="549"/>
        <end position="565"/>
    </location>
</feature>
<feature type="compositionally biased region" description="Basic and acidic residues" evidence="1">
    <location>
        <begin position="478"/>
        <end position="492"/>
    </location>
</feature>
<organism evidence="4 5">
    <name type="scientific">Chenopodium quinoa</name>
    <name type="common">Quinoa</name>
    <dbReference type="NCBI Taxonomy" id="63459"/>
    <lineage>
        <taxon>Eukaryota</taxon>
        <taxon>Viridiplantae</taxon>
        <taxon>Streptophyta</taxon>
        <taxon>Embryophyta</taxon>
        <taxon>Tracheophyta</taxon>
        <taxon>Spermatophyta</taxon>
        <taxon>Magnoliopsida</taxon>
        <taxon>eudicotyledons</taxon>
        <taxon>Gunneridae</taxon>
        <taxon>Pentapetalae</taxon>
        <taxon>Caryophyllales</taxon>
        <taxon>Chenopodiaceae</taxon>
        <taxon>Chenopodioideae</taxon>
        <taxon>Atripliceae</taxon>
        <taxon>Chenopodium</taxon>
    </lineage>
</organism>
<dbReference type="FunFam" id="1.10.1410.10:FF:000013">
    <property type="entry name" value="PAP/OAS1 substrate-binding domain superfamily"/>
    <property type="match status" value="1"/>
</dbReference>
<feature type="compositionally biased region" description="Polar residues" evidence="1">
    <location>
        <begin position="1330"/>
        <end position="1340"/>
    </location>
</feature>
<feature type="domain" description="Poly(A) RNA polymerase mitochondrial-like central palm" evidence="2">
    <location>
        <begin position="40"/>
        <end position="163"/>
    </location>
</feature>
<feature type="region of interest" description="Disordered" evidence="1">
    <location>
        <begin position="821"/>
        <end position="845"/>
    </location>
</feature>
<evidence type="ECO:0000259" key="2">
    <source>
        <dbReference type="Pfam" id="PF22600"/>
    </source>
</evidence>
<dbReference type="PANTHER" id="PTHR45979">
    <property type="entry name" value="PAP/OAS1 SUBSTRATE-BINDING DOMAIN SUPERFAMILY"/>
    <property type="match status" value="1"/>
</dbReference>
<keyword evidence="5" id="KW-1185">Reference proteome</keyword>
<reference evidence="4" key="2">
    <citation type="submission" date="2021-03" db="UniProtKB">
        <authorList>
            <consortium name="EnsemblPlants"/>
        </authorList>
    </citation>
    <scope>IDENTIFICATION</scope>
</reference>
<dbReference type="RefSeq" id="XP_021760327.1">
    <property type="nucleotide sequence ID" value="XM_021904635.1"/>
</dbReference>
<evidence type="ECO:0000259" key="3">
    <source>
        <dbReference type="Pfam" id="PF26180"/>
    </source>
</evidence>
<feature type="region of interest" description="Disordered" evidence="1">
    <location>
        <begin position="375"/>
        <end position="430"/>
    </location>
</feature>
<dbReference type="Pfam" id="PF26180">
    <property type="entry name" value="PAP-OAS1"/>
    <property type="match status" value="1"/>
</dbReference>
<feature type="compositionally biased region" description="Polar residues" evidence="1">
    <location>
        <begin position="397"/>
        <end position="430"/>
    </location>
</feature>
<dbReference type="PANTHER" id="PTHR45979:SF30">
    <property type="entry name" value="NUCLEOTIDYLTRANSFERASE"/>
    <property type="match status" value="1"/>
</dbReference>
<dbReference type="Gene3D" id="1.10.1410.10">
    <property type="match status" value="1"/>
</dbReference>
<dbReference type="Proteomes" id="UP000596660">
    <property type="component" value="Unplaced"/>
</dbReference>
<feature type="region of interest" description="Disordered" evidence="1">
    <location>
        <begin position="734"/>
        <end position="780"/>
    </location>
</feature>
<feature type="region of interest" description="Disordered" evidence="1">
    <location>
        <begin position="1310"/>
        <end position="1379"/>
    </location>
</feature>
<name>A0A803M4V4_CHEQI</name>
<feature type="region of interest" description="Disordered" evidence="1">
    <location>
        <begin position="514"/>
        <end position="565"/>
    </location>
</feature>
<protein>
    <recommendedName>
        <fullName evidence="6">Polymerase nucleotidyl transferase domain-containing protein</fullName>
    </recommendedName>
</protein>
<feature type="compositionally biased region" description="Polar residues" evidence="1">
    <location>
        <begin position="821"/>
        <end position="842"/>
    </location>
</feature>
<evidence type="ECO:0000256" key="1">
    <source>
        <dbReference type="SAM" id="MobiDB-lite"/>
    </source>
</evidence>
<dbReference type="Gramene" id="AUR62023477-RA">
    <property type="protein sequence ID" value="AUR62023477-RA:cds"/>
    <property type="gene ID" value="AUR62023477"/>
</dbReference>
<dbReference type="KEGG" id="cqi:110725159"/>
<feature type="compositionally biased region" description="Basic and acidic residues" evidence="1">
    <location>
        <begin position="1184"/>
        <end position="1194"/>
    </location>
</feature>
<feature type="compositionally biased region" description="Polar residues" evidence="1">
    <location>
        <begin position="452"/>
        <end position="466"/>
    </location>
</feature>
<feature type="compositionally biased region" description="Polar residues" evidence="1">
    <location>
        <begin position="770"/>
        <end position="780"/>
    </location>
</feature>
<sequence length="1379" mass="152221">MGGHEGWPQPSGLHPNGLLPNETASAIRVLDSERWLKAEERIEELIARIQPNQPSEERRNAVADYVQRLIMKCFPCQVFTFGSVPLKTYLPDGDIDLTAFSKNQTLKDNWATQVRDILESEEKNENAEFRVKEVQYIQAEVKIIKCLVENIVVDISFNQLGGLCTLCFLEEVDHLINQNHLFKRSIILIKAWCYYESRILGAHHGLISTYALETLVLYIFHVFNNTFTGPLEVLYRFLEFFSNFDWDNFCVSLWGPVPIRSLPDVTAEPPCKDSGELLLSKLFLDACSSVYAVFPEGLENQGQPFISKHFNVIDPLRVNNNLGRSVSKGNFYRIRSAFTFGAKRLARLLNCSDENIVIELNQFFMNTWERHGSGVRPDVPSSDLCPSLANPDDRSNNQDIASSSKNASDNVSVQETEIGVPQSNRPLTSQCASYPLESTSKNNEIPAASCTLDQKSIGNPNSSGITEQVGKGNAQSFRADRNNKSLKPDHMPNEIQGKYLFARTRSSPELTNAYYDASSRGRRSKPTESGRSQAASSKMDSNRRKNIASETLSTQSTLSSSDDLVSGRYNSHHAVDVAADSTSVSNSHVGDSGTGIVSEDHTSVTGAHGMHQEEQDLVNMMASSSLYNFGGQVPMPLNLASSHLPLPIPQSVLASMGYGQRGMAGMVPANIPVIDPHWAANLHFQQGFSSPLTQYFPGVGFPTKSEDLIEQGDENFGSVEIAQQGADTDHWHERNVATSGGQDDGSLETLHVDDRQPSTSGNSSFGPSSRMASSGSTFKAQTKVTMELRTSMRDNYVENFQHHDNRDNEVYSDDRVSSARFSSASQAGSVRSKTSSESSWDGSSARVLKVAREKRGRKTAVSSSVPPIIHSKDKNVYDHSTADLDDENRDWSSVSTRGVEIDERSIVTQHVSTLHVPRHHLPGYEAAQTSGSDSVMPIPPMVLGPASRQITFYPTGPPVPFFTMLHFPPEAGTSDRASSSPHGEVGSDNIDSGQSIGLSAGHDAPDAYSTYNSIKRTITTKSSEEPKPDILNSDFASHWQNLQFGRFCQSPRFPPPVVCPSPVAPPPMYLQGRFPWDGPGRPLPANANLLSQLMSYGPRFVPVPPVQSVSSRPPTVYQHYADEIPRYRSGTGTYLPNPKASVRDRHSSGVRRNSYNYDRSDHSDREGNWNAAKARAAGRSHNRSQAEKSRVDRLPANESWADRPWSTYRHDHIPSYQAQNGLSLPSSSQSSSVNVAYGMYQMPGMNPGGVTSNGSSVPSVVMLYPYDHNSGYVSPGEQLEFGSLGPMSVVGANDATQPIDGTQFRRAFEDQRYHRSSTQQSSPDQPSSPHFQRSMAQRNYQLKDEDFPPLVFQNPGQDGGRICNEKYSHHHTPMFAPQA</sequence>
<dbReference type="RefSeq" id="XP_021760326.1">
    <property type="nucleotide sequence ID" value="XM_021904634.1"/>
</dbReference>
<evidence type="ECO:0000313" key="5">
    <source>
        <dbReference type="Proteomes" id="UP000596660"/>
    </source>
</evidence>
<evidence type="ECO:0000313" key="4">
    <source>
        <dbReference type="EnsemblPlants" id="AUR62023477-RA:cds"/>
    </source>
</evidence>
<feature type="compositionally biased region" description="Low complexity" evidence="1">
    <location>
        <begin position="757"/>
        <end position="769"/>
    </location>
</feature>
<dbReference type="EnsemblPlants" id="AUR62023477-RA">
    <property type="protein sequence ID" value="AUR62023477-RA:cds"/>
    <property type="gene ID" value="AUR62023477"/>
</dbReference>
<dbReference type="Gene3D" id="3.30.460.10">
    <property type="entry name" value="Beta Polymerase, domain 2"/>
    <property type="match status" value="1"/>
</dbReference>
<feature type="region of interest" description="Disordered" evidence="1">
    <location>
        <begin position="452"/>
        <end position="494"/>
    </location>
</feature>
<feature type="region of interest" description="Disordered" evidence="1">
    <location>
        <begin position="970"/>
        <end position="1004"/>
    </location>
</feature>